<evidence type="ECO:0000256" key="5">
    <source>
        <dbReference type="SAM" id="Phobius"/>
    </source>
</evidence>
<evidence type="ECO:0000259" key="6">
    <source>
        <dbReference type="Pfam" id="PF01957"/>
    </source>
</evidence>
<dbReference type="InterPro" id="IPR012340">
    <property type="entry name" value="NA-bd_OB-fold"/>
</dbReference>
<protein>
    <submittedName>
        <fullName evidence="7">NfeD family protein</fullName>
    </submittedName>
</protein>
<organism evidence="7 8">
    <name type="scientific">Rhizobium lemnae</name>
    <dbReference type="NCBI Taxonomy" id="1214924"/>
    <lineage>
        <taxon>Bacteria</taxon>
        <taxon>Pseudomonadati</taxon>
        <taxon>Pseudomonadota</taxon>
        <taxon>Alphaproteobacteria</taxon>
        <taxon>Hyphomicrobiales</taxon>
        <taxon>Rhizobiaceae</taxon>
        <taxon>Rhizobium/Agrobacterium group</taxon>
        <taxon>Rhizobium</taxon>
    </lineage>
</organism>
<dbReference type="EMBL" id="JBHSBD010000031">
    <property type="protein sequence ID" value="MFC3968203.1"/>
    <property type="molecule type" value="Genomic_DNA"/>
</dbReference>
<evidence type="ECO:0000256" key="1">
    <source>
        <dbReference type="ARBA" id="ARBA00004141"/>
    </source>
</evidence>
<dbReference type="Pfam" id="PF01957">
    <property type="entry name" value="NfeD"/>
    <property type="match status" value="1"/>
</dbReference>
<keyword evidence="8" id="KW-1185">Reference proteome</keyword>
<evidence type="ECO:0000256" key="4">
    <source>
        <dbReference type="ARBA" id="ARBA00023136"/>
    </source>
</evidence>
<feature type="domain" description="NfeD-like C-terminal" evidence="6">
    <location>
        <begin position="97"/>
        <end position="151"/>
    </location>
</feature>
<dbReference type="RefSeq" id="WP_247261908.1">
    <property type="nucleotide sequence ID" value="NZ_JALJQZ010000030.1"/>
</dbReference>
<dbReference type="Gene3D" id="2.40.50.140">
    <property type="entry name" value="Nucleic acid-binding proteins"/>
    <property type="match status" value="1"/>
</dbReference>
<sequence length="153" mass="17013">MIASMIASLGPWNWWILGFVLLAAELAAPGVFLIWIGLAALVMGTASLFLWEQTLWSWQIQLLLFAFLSVIITLIGRRFYGSDDAKTDQPLLNRRGESLVGRTATLAEPIREGRGRIRLDDTWWPVSGPDLPAGMRVRVAHWSGSELIVEPVA</sequence>
<reference evidence="8" key="1">
    <citation type="journal article" date="2019" name="Int. J. Syst. Evol. Microbiol.">
        <title>The Global Catalogue of Microorganisms (GCM) 10K type strain sequencing project: providing services to taxonomists for standard genome sequencing and annotation.</title>
        <authorList>
            <consortium name="The Broad Institute Genomics Platform"/>
            <consortium name="The Broad Institute Genome Sequencing Center for Infectious Disease"/>
            <person name="Wu L."/>
            <person name="Ma J."/>
        </authorList>
    </citation>
    <scope>NUCLEOTIDE SEQUENCE [LARGE SCALE GENOMIC DNA]</scope>
    <source>
        <strain evidence="8">TBRC 5781</strain>
    </source>
</reference>
<gene>
    <name evidence="7" type="ORF">ACFOVS_08690</name>
</gene>
<keyword evidence="4 5" id="KW-0472">Membrane</keyword>
<dbReference type="PANTHER" id="PTHR33507">
    <property type="entry name" value="INNER MEMBRANE PROTEIN YBBJ"/>
    <property type="match status" value="1"/>
</dbReference>
<evidence type="ECO:0000313" key="8">
    <source>
        <dbReference type="Proteomes" id="UP001595697"/>
    </source>
</evidence>
<keyword evidence="3 5" id="KW-1133">Transmembrane helix</keyword>
<feature type="transmembrane region" description="Helical" evidence="5">
    <location>
        <begin position="56"/>
        <end position="76"/>
    </location>
</feature>
<feature type="transmembrane region" description="Helical" evidence="5">
    <location>
        <begin position="12"/>
        <end position="36"/>
    </location>
</feature>
<evidence type="ECO:0000256" key="2">
    <source>
        <dbReference type="ARBA" id="ARBA00022692"/>
    </source>
</evidence>
<proteinExistence type="predicted"/>
<comment type="caution">
    <text evidence="7">The sequence shown here is derived from an EMBL/GenBank/DDBJ whole genome shotgun (WGS) entry which is preliminary data.</text>
</comment>
<dbReference type="InterPro" id="IPR052165">
    <property type="entry name" value="Membrane_assoc_protease"/>
</dbReference>
<dbReference type="Proteomes" id="UP001595697">
    <property type="component" value="Unassembled WGS sequence"/>
</dbReference>
<dbReference type="PANTHER" id="PTHR33507:SF3">
    <property type="entry name" value="INNER MEMBRANE PROTEIN YBBJ"/>
    <property type="match status" value="1"/>
</dbReference>
<name>A0ABV8E6T3_9HYPH</name>
<evidence type="ECO:0000313" key="7">
    <source>
        <dbReference type="EMBL" id="MFC3968203.1"/>
    </source>
</evidence>
<keyword evidence="2 5" id="KW-0812">Transmembrane</keyword>
<evidence type="ECO:0000256" key="3">
    <source>
        <dbReference type="ARBA" id="ARBA00022989"/>
    </source>
</evidence>
<accession>A0ABV8E6T3</accession>
<dbReference type="InterPro" id="IPR002810">
    <property type="entry name" value="NfeD-like_C"/>
</dbReference>
<comment type="subcellular location">
    <subcellularLocation>
        <location evidence="1">Membrane</location>
        <topology evidence="1">Multi-pass membrane protein</topology>
    </subcellularLocation>
</comment>